<accession>D7LWG5</accession>
<dbReference type="AlphaFoldDB" id="D7LWG5"/>
<dbReference type="Gramene" id="fgenesh2_kg.5__2429__AT3G59710.1">
    <property type="protein sequence ID" value="fgenesh2_kg.5__2429__AT3G59710.1"/>
    <property type="gene ID" value="fgenesh2_kg.5__2429__AT3G59710.1"/>
</dbReference>
<dbReference type="PANTHER" id="PTHR43490:SF60">
    <property type="entry name" value="NAD(P)-BINDING ROSSMANN-FOLD SUPERFAMILY PROTEIN"/>
    <property type="match status" value="1"/>
</dbReference>
<dbReference type="Proteomes" id="UP000008694">
    <property type="component" value="Unassembled WGS sequence"/>
</dbReference>
<evidence type="ECO:0000313" key="5">
    <source>
        <dbReference type="EMBL" id="EFH54545.1"/>
    </source>
</evidence>
<dbReference type="FunFam" id="3.40.50.720:FF:000387">
    <property type="entry name" value="NAD(P)-binding Rossmann-fold superfamily protein"/>
    <property type="match status" value="1"/>
</dbReference>
<evidence type="ECO:0000256" key="3">
    <source>
        <dbReference type="ARBA" id="ARBA00023002"/>
    </source>
</evidence>
<sequence length="301" mass="33322">MDVNNLPIYILITYIIYGIIHEWWSEETTAVVTGANKGIGFAVVKRLLELGLTVVLTARNAENGIQAADSLRLTGFRNVHFGCLDISDPSSIAAFASWFRHNFGVLDILVNNAAVSFNAVGENLINEPETIIKTNFYGPKLLTEALLPLFRRSVSVSRILNMSSRLGTLNKLRSPSIRRILESEDLTNEQIDATVTQFLQDVKSGTWEKQGWPENWPDYAISKMALNAYSRVLARRYDGKKLSVNCLCPGFTRTSMTGGQGTHTADEAAATVAKLVLIPPEKLTSGKFYICLEPKKIIAKL</sequence>
<keyword evidence="3" id="KW-0560">Oxidoreductase</keyword>
<proteinExistence type="inferred from homology"/>
<evidence type="ECO:0000256" key="2">
    <source>
        <dbReference type="ARBA" id="ARBA00022857"/>
    </source>
</evidence>
<dbReference type="InterPro" id="IPR002347">
    <property type="entry name" value="SDR_fam"/>
</dbReference>
<dbReference type="GO" id="GO:0016020">
    <property type="term" value="C:membrane"/>
    <property type="evidence" value="ECO:0007669"/>
    <property type="project" value="TreeGrafter"/>
</dbReference>
<evidence type="ECO:0000313" key="6">
    <source>
        <dbReference type="Proteomes" id="UP000008694"/>
    </source>
</evidence>
<dbReference type="Pfam" id="PF00106">
    <property type="entry name" value="adh_short"/>
    <property type="match status" value="1"/>
</dbReference>
<organism evidence="6">
    <name type="scientific">Arabidopsis lyrata subsp. lyrata</name>
    <name type="common">Lyre-leaved rock-cress</name>
    <dbReference type="NCBI Taxonomy" id="81972"/>
    <lineage>
        <taxon>Eukaryota</taxon>
        <taxon>Viridiplantae</taxon>
        <taxon>Streptophyta</taxon>
        <taxon>Embryophyta</taxon>
        <taxon>Tracheophyta</taxon>
        <taxon>Spermatophyta</taxon>
        <taxon>Magnoliopsida</taxon>
        <taxon>eudicotyledons</taxon>
        <taxon>Gunneridae</taxon>
        <taxon>Pentapetalae</taxon>
        <taxon>rosids</taxon>
        <taxon>malvids</taxon>
        <taxon>Brassicales</taxon>
        <taxon>Brassicaceae</taxon>
        <taxon>Camelineae</taxon>
        <taxon>Arabidopsis</taxon>
    </lineage>
</organism>
<dbReference type="PRINTS" id="PR00080">
    <property type="entry name" value="SDRFAMILY"/>
</dbReference>
<evidence type="ECO:0000256" key="1">
    <source>
        <dbReference type="ARBA" id="ARBA00006484"/>
    </source>
</evidence>
<dbReference type="Pfam" id="PF13561">
    <property type="entry name" value="adh_short_C2"/>
    <property type="match status" value="1"/>
</dbReference>
<dbReference type="STRING" id="81972.D7LWG5"/>
<gene>
    <name evidence="5" type="ORF">ARALYDRAFT_486437</name>
</gene>
<keyword evidence="2" id="KW-0521">NADP</keyword>
<keyword evidence="6" id="KW-1185">Reference proteome</keyword>
<dbReference type="PRINTS" id="PR00081">
    <property type="entry name" value="GDHRDH"/>
</dbReference>
<comment type="similarity">
    <text evidence="1 4">Belongs to the short-chain dehydrogenases/reductases (SDR) family.</text>
</comment>
<dbReference type="GO" id="GO:0016491">
    <property type="term" value="F:oxidoreductase activity"/>
    <property type="evidence" value="ECO:0007669"/>
    <property type="project" value="UniProtKB-KW"/>
</dbReference>
<dbReference type="InterPro" id="IPR036291">
    <property type="entry name" value="NAD(P)-bd_dom_sf"/>
</dbReference>
<protein>
    <submittedName>
        <fullName evidence="5">Short-chain dehydrogenase/reductase family protein</fullName>
    </submittedName>
</protein>
<dbReference type="HOGENOM" id="CLU_010194_9_0_1"/>
<name>D7LWG5_ARALL</name>
<dbReference type="eggNOG" id="KOG1208">
    <property type="taxonomic scope" value="Eukaryota"/>
</dbReference>
<dbReference type="EMBL" id="GL348717">
    <property type="protein sequence ID" value="EFH54545.1"/>
    <property type="molecule type" value="Genomic_DNA"/>
</dbReference>
<dbReference type="SUPFAM" id="SSF51735">
    <property type="entry name" value="NAD(P)-binding Rossmann-fold domains"/>
    <property type="match status" value="1"/>
</dbReference>
<reference evidence="6" key="1">
    <citation type="journal article" date="2011" name="Nat. Genet.">
        <title>The Arabidopsis lyrata genome sequence and the basis of rapid genome size change.</title>
        <authorList>
            <person name="Hu T.T."/>
            <person name="Pattyn P."/>
            <person name="Bakker E.G."/>
            <person name="Cao J."/>
            <person name="Cheng J.-F."/>
            <person name="Clark R.M."/>
            <person name="Fahlgren N."/>
            <person name="Fawcett J.A."/>
            <person name="Grimwood J."/>
            <person name="Gundlach H."/>
            <person name="Haberer G."/>
            <person name="Hollister J.D."/>
            <person name="Ossowski S."/>
            <person name="Ottilar R.P."/>
            <person name="Salamov A.A."/>
            <person name="Schneeberger K."/>
            <person name="Spannagl M."/>
            <person name="Wang X."/>
            <person name="Yang L."/>
            <person name="Nasrallah M.E."/>
            <person name="Bergelson J."/>
            <person name="Carrington J.C."/>
            <person name="Gaut B.S."/>
            <person name="Schmutz J."/>
            <person name="Mayer K.F.X."/>
            <person name="Van de Peer Y."/>
            <person name="Grigoriev I.V."/>
            <person name="Nordborg M."/>
            <person name="Weigel D."/>
            <person name="Guo Y.-L."/>
        </authorList>
    </citation>
    <scope>NUCLEOTIDE SEQUENCE [LARGE SCALE GENOMIC DNA]</scope>
    <source>
        <strain evidence="6">cv. MN47</strain>
    </source>
</reference>
<dbReference type="PANTHER" id="PTHR43490">
    <property type="entry name" value="(+)-NEOMENTHOL DEHYDROGENASE"/>
    <property type="match status" value="1"/>
</dbReference>
<dbReference type="Gene3D" id="3.40.50.720">
    <property type="entry name" value="NAD(P)-binding Rossmann-like Domain"/>
    <property type="match status" value="1"/>
</dbReference>
<dbReference type="OrthoDB" id="1933717at2759"/>
<evidence type="ECO:0000256" key="4">
    <source>
        <dbReference type="RuleBase" id="RU000363"/>
    </source>
</evidence>